<protein>
    <submittedName>
        <fullName evidence="2">DJ-1/PfpI family protein</fullName>
    </submittedName>
</protein>
<dbReference type="InterPro" id="IPR002818">
    <property type="entry name" value="DJ-1/PfpI"/>
</dbReference>
<organism evidence="2 3">
    <name type="scientific">Motilibacter rhizosphaerae</name>
    <dbReference type="NCBI Taxonomy" id="598652"/>
    <lineage>
        <taxon>Bacteria</taxon>
        <taxon>Bacillati</taxon>
        <taxon>Actinomycetota</taxon>
        <taxon>Actinomycetes</taxon>
        <taxon>Motilibacterales</taxon>
        <taxon>Motilibacteraceae</taxon>
        <taxon>Motilibacter</taxon>
    </lineage>
</organism>
<dbReference type="RefSeq" id="WP_130493408.1">
    <property type="nucleotide sequence ID" value="NZ_SGXD01000003.1"/>
</dbReference>
<reference evidence="2 3" key="1">
    <citation type="submission" date="2019-02" db="EMBL/GenBank/DDBJ databases">
        <title>Genomic Encyclopedia of Type Strains, Phase IV (KMG-IV): sequencing the most valuable type-strain genomes for metagenomic binning, comparative biology and taxonomic classification.</title>
        <authorList>
            <person name="Goeker M."/>
        </authorList>
    </citation>
    <scope>NUCLEOTIDE SEQUENCE [LARGE SCALE GENOMIC DNA]</scope>
    <source>
        <strain evidence="2 3">DSM 45622</strain>
    </source>
</reference>
<dbReference type="Gene3D" id="3.40.50.880">
    <property type="match status" value="1"/>
</dbReference>
<dbReference type="Pfam" id="PF01965">
    <property type="entry name" value="DJ-1_PfpI"/>
    <property type="match status" value="1"/>
</dbReference>
<accession>A0A4Q7NQA4</accession>
<comment type="caution">
    <text evidence="2">The sequence shown here is derived from an EMBL/GenBank/DDBJ whole genome shotgun (WGS) entry which is preliminary data.</text>
</comment>
<dbReference type="OrthoDB" id="6003696at2"/>
<dbReference type="InterPro" id="IPR029062">
    <property type="entry name" value="Class_I_gatase-like"/>
</dbReference>
<evidence type="ECO:0000313" key="3">
    <source>
        <dbReference type="Proteomes" id="UP000293638"/>
    </source>
</evidence>
<dbReference type="AlphaFoldDB" id="A0A4Q7NQA4"/>
<gene>
    <name evidence="2" type="ORF">EV189_2693</name>
</gene>
<dbReference type="SUPFAM" id="SSF52317">
    <property type="entry name" value="Class I glutamine amidotransferase-like"/>
    <property type="match status" value="1"/>
</dbReference>
<name>A0A4Q7NQA4_9ACTN</name>
<dbReference type="EMBL" id="SGXD01000003">
    <property type="protein sequence ID" value="RZS87268.1"/>
    <property type="molecule type" value="Genomic_DNA"/>
</dbReference>
<evidence type="ECO:0000313" key="2">
    <source>
        <dbReference type="EMBL" id="RZS87268.1"/>
    </source>
</evidence>
<proteinExistence type="predicted"/>
<keyword evidence="3" id="KW-1185">Reference proteome</keyword>
<evidence type="ECO:0000259" key="1">
    <source>
        <dbReference type="Pfam" id="PF01965"/>
    </source>
</evidence>
<feature type="domain" description="DJ-1/PfpI" evidence="1">
    <location>
        <begin position="4"/>
        <end position="167"/>
    </location>
</feature>
<dbReference type="Proteomes" id="UP000293638">
    <property type="component" value="Unassembled WGS sequence"/>
</dbReference>
<sequence length="199" mass="20823">MQDVALYLPETAADWEFGYVTAGVTSFGGGDRFRLVTAGEPSGVTTMGGLRVTPHVAVADLDPARLAVLVLPGAATWGEGHEEVLALAADCLARDVPVAAVCGATYGLARAGLLDDRQHTSNAPDFLAGAPGYAGADRYEEARVVVDRGLVTAPATAPVDFARAVFAQIGLFPPHVLDAWYGLYTTGERRYFDQLTGAA</sequence>